<evidence type="ECO:0000259" key="3">
    <source>
        <dbReference type="Pfam" id="PF09394"/>
    </source>
</evidence>
<dbReference type="Gene3D" id="2.60.40.2020">
    <property type="match status" value="1"/>
</dbReference>
<keyword evidence="2" id="KW-0789">Thiol protease inhibitor</keyword>
<dbReference type="EMBL" id="CP015243">
    <property type="protein sequence ID" value="ANF56295.1"/>
    <property type="molecule type" value="Genomic_DNA"/>
</dbReference>
<name>A0A172YBA6_9GAMM</name>
<evidence type="ECO:0000256" key="1">
    <source>
        <dbReference type="ARBA" id="ARBA00022690"/>
    </source>
</evidence>
<dbReference type="KEGG" id="haa:A5892_01480"/>
<accession>A0A172YBA6</accession>
<keyword evidence="5" id="KW-1185">Reference proteome</keyword>
<sequence length="172" mass="18251">MLQAMTVFGLLGLGGCALLGGGGDEAPVAVGDAPRPAFADPELMDQSRGAGAGDPSAYTIDADQVLTVDDQGRCEPLVLTTGERLSLLLPGNPSTGYLWQLDDRPEGLRLLSAPRADEASDSDAVGAPLVYDWRFEAMRAGQGSLRLIYHRPWEEQAEPAGLFICPIEIRAN</sequence>
<evidence type="ECO:0000313" key="4">
    <source>
        <dbReference type="EMBL" id="ANF56295.1"/>
    </source>
</evidence>
<proteinExistence type="predicted"/>
<dbReference type="Pfam" id="PF09394">
    <property type="entry name" value="Inhibitor_I42"/>
    <property type="match status" value="1"/>
</dbReference>
<organism evidence="4 5">
    <name type="scientific">Halotalea alkalilenta</name>
    <dbReference type="NCBI Taxonomy" id="376489"/>
    <lineage>
        <taxon>Bacteria</taxon>
        <taxon>Pseudomonadati</taxon>
        <taxon>Pseudomonadota</taxon>
        <taxon>Gammaproteobacteria</taxon>
        <taxon>Oceanospirillales</taxon>
        <taxon>Halomonadaceae</taxon>
        <taxon>Halotalea</taxon>
    </lineage>
</organism>
<feature type="domain" description="Proteinase inhibitor I42 chagasin" evidence="3">
    <location>
        <begin position="79"/>
        <end position="161"/>
    </location>
</feature>
<evidence type="ECO:0000256" key="2">
    <source>
        <dbReference type="ARBA" id="ARBA00022704"/>
    </source>
</evidence>
<dbReference type="PANTHER" id="PTHR36530">
    <property type="entry name" value="INHIBITOR OF CYSTEINE PEPTIDASE"/>
    <property type="match status" value="1"/>
</dbReference>
<reference evidence="4 5" key="1">
    <citation type="submission" date="2016-04" db="EMBL/GenBank/DDBJ databases">
        <title>Complete Genome Sequence of Halotalea alkalilenta IHB B 13600.</title>
        <authorList>
            <person name="Swarnkar M.K."/>
            <person name="Sharma A."/>
            <person name="Kaushal K."/>
            <person name="Soni R."/>
            <person name="Rana S."/>
            <person name="Singh A.K."/>
            <person name="Gulati A."/>
        </authorList>
    </citation>
    <scope>NUCLEOTIDE SEQUENCE [LARGE SCALE GENOMIC DNA]</scope>
    <source>
        <strain evidence="4 5">IHB B 13600</strain>
    </source>
</reference>
<protein>
    <recommendedName>
        <fullName evidence="3">Proteinase inhibitor I42 chagasin domain-containing protein</fullName>
    </recommendedName>
</protein>
<dbReference type="InterPro" id="IPR018990">
    <property type="entry name" value="Prot_inh_I42_chagasin"/>
</dbReference>
<dbReference type="InterPro" id="IPR052781">
    <property type="entry name" value="Cys_protease_inhibitor_I42"/>
</dbReference>
<dbReference type="Proteomes" id="UP000077875">
    <property type="component" value="Chromosome"/>
</dbReference>
<dbReference type="InterPro" id="IPR036331">
    <property type="entry name" value="Chagasin-like_sf"/>
</dbReference>
<gene>
    <name evidence="4" type="ORF">A5892_01480</name>
</gene>
<keyword evidence="1" id="KW-0646">Protease inhibitor</keyword>
<dbReference type="AlphaFoldDB" id="A0A172YBA6"/>
<evidence type="ECO:0000313" key="5">
    <source>
        <dbReference type="Proteomes" id="UP000077875"/>
    </source>
</evidence>
<dbReference type="SUPFAM" id="SSF141066">
    <property type="entry name" value="ICP-like"/>
    <property type="match status" value="1"/>
</dbReference>
<dbReference type="GO" id="GO:0004869">
    <property type="term" value="F:cysteine-type endopeptidase inhibitor activity"/>
    <property type="evidence" value="ECO:0007669"/>
    <property type="project" value="UniProtKB-KW"/>
</dbReference>
<dbReference type="PANTHER" id="PTHR36530:SF1">
    <property type="entry name" value="AMOEBIASIN-1"/>
    <property type="match status" value="1"/>
</dbReference>